<evidence type="ECO:0000313" key="3">
    <source>
        <dbReference type="EMBL" id="RAL70862.1"/>
    </source>
</evidence>
<feature type="transmembrane region" description="Helical" evidence="1">
    <location>
        <begin position="366"/>
        <end position="390"/>
    </location>
</feature>
<dbReference type="Proteomes" id="UP000248786">
    <property type="component" value="Unassembled WGS sequence"/>
</dbReference>
<feature type="domain" description="Peptidase MA-like" evidence="2">
    <location>
        <begin position="155"/>
        <end position="354"/>
    </location>
</feature>
<evidence type="ECO:0000259" key="2">
    <source>
        <dbReference type="Pfam" id="PF13485"/>
    </source>
</evidence>
<dbReference type="Pfam" id="PF13485">
    <property type="entry name" value="Peptidase_MA_2"/>
    <property type="match status" value="1"/>
</dbReference>
<dbReference type="Gene3D" id="1.10.390.10">
    <property type="entry name" value="Neutral Protease Domain 2"/>
    <property type="match status" value="1"/>
</dbReference>
<organism evidence="3 4">
    <name type="scientific">Dehalococcoides mccartyi</name>
    <dbReference type="NCBI Taxonomy" id="61435"/>
    <lineage>
        <taxon>Bacteria</taxon>
        <taxon>Bacillati</taxon>
        <taxon>Chloroflexota</taxon>
        <taxon>Dehalococcoidia</taxon>
        <taxon>Dehalococcoidales</taxon>
        <taxon>Dehalococcoidaceae</taxon>
        <taxon>Dehalococcoides</taxon>
    </lineage>
</organism>
<accession>A0A328EQC1</accession>
<sequence length="398" mass="43945">MLGILLGGLVPSTLTAQSPITIDKSSVNITFPSNIGFSLTASSISNITDIRLYYTVDRKTFSEVYSEFVLNFTPDTTVNASYSWDMRYTGGMPPGARVNYWYRITDEAGNILTSPSQTVVYEDARFDWQSISEGMLELYWYNGEQSFADELMESAQAALLRLAADTGAELQDKVTLYIYANSADLQSAMVFPSEWTGGVAYPAFNVIAIGIAPYDVDWGKRAITHELAHQVTSQMTSNPYCDLPVWLNEGISMYAEGNLEAVYVNYLVWAIGQDKLISVKSLCSPFSANSADAYLSYAESFTLVNYLITYYGPEKFSALLETFHQSAGYDEALLAVYGFDIQGLNTLWQATLKNGAIEIQPPRSIILTPGLAVLLTLVAGGSIITAFWLWSNRVVSRT</sequence>
<keyword evidence="1" id="KW-1133">Transmembrane helix</keyword>
<gene>
    <name evidence="3" type="ORF">C1G86_0534</name>
</gene>
<evidence type="ECO:0000256" key="1">
    <source>
        <dbReference type="SAM" id="Phobius"/>
    </source>
</evidence>
<keyword evidence="1" id="KW-0472">Membrane</keyword>
<dbReference type="EMBL" id="QGLD01000008">
    <property type="protein sequence ID" value="RAL70862.1"/>
    <property type="molecule type" value="Genomic_DNA"/>
</dbReference>
<dbReference type="AlphaFoldDB" id="A0A328EQC1"/>
<name>A0A328EQC1_9CHLR</name>
<protein>
    <recommendedName>
        <fullName evidence="2">Peptidase MA-like domain-containing protein</fullName>
    </recommendedName>
</protein>
<comment type="caution">
    <text evidence="3">The sequence shown here is derived from an EMBL/GenBank/DDBJ whole genome shotgun (WGS) entry which is preliminary data.</text>
</comment>
<dbReference type="SUPFAM" id="SSF55486">
    <property type="entry name" value="Metalloproteases ('zincins'), catalytic domain"/>
    <property type="match status" value="1"/>
</dbReference>
<proteinExistence type="predicted"/>
<keyword evidence="1" id="KW-0812">Transmembrane</keyword>
<dbReference type="InterPro" id="IPR027268">
    <property type="entry name" value="Peptidase_M4/M1_CTD_sf"/>
</dbReference>
<evidence type="ECO:0000313" key="4">
    <source>
        <dbReference type="Proteomes" id="UP000248786"/>
    </source>
</evidence>
<dbReference type="InterPro" id="IPR039568">
    <property type="entry name" value="Peptidase_MA-like_dom"/>
</dbReference>
<reference evidence="3 4" key="1">
    <citation type="submission" date="2018-05" db="EMBL/GenBank/DDBJ databases">
        <title>Draft genome sequences of Dehalococcoides mccartyi strains RC and KS.</title>
        <authorList>
            <person name="Higgins S.A."/>
            <person name="Padilla-Crespo E."/>
            <person name="Loeffler F.E."/>
        </authorList>
    </citation>
    <scope>NUCLEOTIDE SEQUENCE [LARGE SCALE GENOMIC DNA]</scope>
    <source>
        <strain evidence="3 4">KS</strain>
    </source>
</reference>